<dbReference type="InterPro" id="IPR050197">
    <property type="entry name" value="Aldolase_class_II_sugar_metab"/>
</dbReference>
<dbReference type="OrthoDB" id="9786287at2"/>
<keyword evidence="7" id="KW-1185">Reference proteome</keyword>
<sequence length="213" mass="23609">MYEKEKQEMLDACLKMKEYRLISLTGGNVSLRVDQERYLVTPSGMLYEEMTPEDIVVIDHECRVIEGRLKPSSDSSALIYVFDHLPINAIIHTHQPYATAIGFNNDSLPACMVTLIDAAHARIQVAPFTPSQDVGMGQLAVEYAKEAAAVIMKHHGVITFGKDLKEALYSAVYLEEAAKTYCMARIMGPVPELSEAEIAKEAAGWTHYGQSGR</sequence>
<evidence type="ECO:0000256" key="2">
    <source>
        <dbReference type="ARBA" id="ARBA00023239"/>
    </source>
</evidence>
<dbReference type="PANTHER" id="PTHR22789">
    <property type="entry name" value="FUCULOSE PHOSPHATE ALDOLASE"/>
    <property type="match status" value="1"/>
</dbReference>
<gene>
    <name evidence="5" type="ORF">GKD88_03220</name>
    <name evidence="4" type="ORF">GKE08_04490</name>
</gene>
<proteinExistence type="predicted"/>
<evidence type="ECO:0000313" key="5">
    <source>
        <dbReference type="EMBL" id="MSC32125.1"/>
    </source>
</evidence>
<reference evidence="6 7" key="1">
    <citation type="journal article" date="2019" name="Nat. Med.">
        <title>A library of human gut bacterial isolates paired with longitudinal multiomics data enables mechanistic microbiome research.</title>
        <authorList>
            <person name="Poyet M."/>
            <person name="Groussin M."/>
            <person name="Gibbons S.M."/>
            <person name="Avila-Pacheco J."/>
            <person name="Jiang X."/>
            <person name="Kearney S.M."/>
            <person name="Perrotta A.R."/>
            <person name="Berdy B."/>
            <person name="Zhao S."/>
            <person name="Lieberman T.D."/>
            <person name="Swanson P.K."/>
            <person name="Smith M."/>
            <person name="Roesemann S."/>
            <person name="Alexander J.E."/>
            <person name="Rich S.A."/>
            <person name="Livny J."/>
            <person name="Vlamakis H."/>
            <person name="Clish C."/>
            <person name="Bullock K."/>
            <person name="Deik A."/>
            <person name="Scott J."/>
            <person name="Pierce K.A."/>
            <person name="Xavier R.J."/>
            <person name="Alm E.J."/>
        </authorList>
    </citation>
    <scope>NUCLEOTIDE SEQUENCE [LARGE SCALE GENOMIC DNA]</scope>
    <source>
        <strain evidence="4 6">BIOML-A4</strain>
        <strain evidence="5 7">BIOML-A5</strain>
    </source>
</reference>
<dbReference type="RefSeq" id="WP_020225151.1">
    <property type="nucleotide sequence ID" value="NZ_AP031450.1"/>
</dbReference>
<dbReference type="EMBL" id="WKPI01000003">
    <property type="protein sequence ID" value="MSC32125.1"/>
    <property type="molecule type" value="Genomic_DNA"/>
</dbReference>
<dbReference type="GeneID" id="42456960"/>
<dbReference type="GO" id="GO:0019323">
    <property type="term" value="P:pentose catabolic process"/>
    <property type="evidence" value="ECO:0007669"/>
    <property type="project" value="TreeGrafter"/>
</dbReference>
<protein>
    <submittedName>
        <fullName evidence="4">Class II aldolase/adducin family protein</fullName>
    </submittedName>
</protein>
<dbReference type="PANTHER" id="PTHR22789:SF0">
    <property type="entry name" value="3-OXO-TETRONATE 4-PHOSPHATE DECARBOXYLASE-RELATED"/>
    <property type="match status" value="1"/>
</dbReference>
<dbReference type="SUPFAM" id="SSF53639">
    <property type="entry name" value="AraD/HMP-PK domain-like"/>
    <property type="match status" value="1"/>
</dbReference>
<dbReference type="GO" id="GO:0046872">
    <property type="term" value="F:metal ion binding"/>
    <property type="evidence" value="ECO:0007669"/>
    <property type="project" value="UniProtKB-KW"/>
</dbReference>
<dbReference type="GO" id="GO:0005829">
    <property type="term" value="C:cytosol"/>
    <property type="evidence" value="ECO:0007669"/>
    <property type="project" value="TreeGrafter"/>
</dbReference>
<dbReference type="SMART" id="SM01007">
    <property type="entry name" value="Aldolase_II"/>
    <property type="match status" value="1"/>
</dbReference>
<dbReference type="EMBL" id="WKPJ01000004">
    <property type="protein sequence ID" value="MSA88578.1"/>
    <property type="molecule type" value="Genomic_DNA"/>
</dbReference>
<dbReference type="Gene3D" id="3.40.225.10">
    <property type="entry name" value="Class II aldolase/adducin N-terminal domain"/>
    <property type="match status" value="1"/>
</dbReference>
<keyword evidence="2" id="KW-0456">Lyase</keyword>
<dbReference type="Proteomes" id="UP000480929">
    <property type="component" value="Unassembled WGS sequence"/>
</dbReference>
<name>A0A6N7S4Y6_9FIRM</name>
<dbReference type="Pfam" id="PF00596">
    <property type="entry name" value="Aldolase_II"/>
    <property type="match status" value="1"/>
</dbReference>
<accession>A0A6N7S4Y6</accession>
<evidence type="ECO:0000313" key="4">
    <source>
        <dbReference type="EMBL" id="MSA88578.1"/>
    </source>
</evidence>
<organism evidence="4 6">
    <name type="scientific">Holdemania massiliensis</name>
    <dbReference type="NCBI Taxonomy" id="1468449"/>
    <lineage>
        <taxon>Bacteria</taxon>
        <taxon>Bacillati</taxon>
        <taxon>Bacillota</taxon>
        <taxon>Erysipelotrichia</taxon>
        <taxon>Erysipelotrichales</taxon>
        <taxon>Erysipelotrichaceae</taxon>
        <taxon>Holdemania</taxon>
    </lineage>
</organism>
<dbReference type="InterPro" id="IPR001303">
    <property type="entry name" value="Aldolase_II/adducin_N"/>
</dbReference>
<evidence type="ECO:0000313" key="7">
    <source>
        <dbReference type="Proteomes" id="UP000480929"/>
    </source>
</evidence>
<comment type="caution">
    <text evidence="4">The sequence shown here is derived from an EMBL/GenBank/DDBJ whole genome shotgun (WGS) entry which is preliminary data.</text>
</comment>
<evidence type="ECO:0000313" key="6">
    <source>
        <dbReference type="Proteomes" id="UP000433575"/>
    </source>
</evidence>
<dbReference type="InterPro" id="IPR036409">
    <property type="entry name" value="Aldolase_II/adducin_N_sf"/>
</dbReference>
<dbReference type="Proteomes" id="UP000433575">
    <property type="component" value="Unassembled WGS sequence"/>
</dbReference>
<keyword evidence="1" id="KW-0479">Metal-binding</keyword>
<dbReference type="GO" id="GO:0016832">
    <property type="term" value="F:aldehyde-lyase activity"/>
    <property type="evidence" value="ECO:0007669"/>
    <property type="project" value="TreeGrafter"/>
</dbReference>
<dbReference type="AlphaFoldDB" id="A0A6N7S4Y6"/>
<evidence type="ECO:0000256" key="1">
    <source>
        <dbReference type="ARBA" id="ARBA00022723"/>
    </source>
</evidence>
<evidence type="ECO:0000259" key="3">
    <source>
        <dbReference type="SMART" id="SM01007"/>
    </source>
</evidence>
<feature type="domain" description="Class II aldolase/adducin N-terminal" evidence="3">
    <location>
        <begin position="7"/>
        <end position="182"/>
    </location>
</feature>